<feature type="region of interest" description="Disordered" evidence="1">
    <location>
        <begin position="623"/>
        <end position="674"/>
    </location>
</feature>
<feature type="compositionally biased region" description="Acidic residues" evidence="1">
    <location>
        <begin position="625"/>
        <end position="634"/>
    </location>
</feature>
<proteinExistence type="predicted"/>
<feature type="compositionally biased region" description="Basic and acidic residues" evidence="1">
    <location>
        <begin position="636"/>
        <end position="666"/>
    </location>
</feature>
<accession>A0ABR4PAC0</accession>
<gene>
    <name evidence="2" type="ORF">PVAG01_08756</name>
</gene>
<comment type="caution">
    <text evidence="2">The sequence shown here is derived from an EMBL/GenBank/DDBJ whole genome shotgun (WGS) entry which is preliminary data.</text>
</comment>
<dbReference type="EMBL" id="JBFCZG010000007">
    <property type="protein sequence ID" value="KAL3420257.1"/>
    <property type="molecule type" value="Genomic_DNA"/>
</dbReference>
<sequence length="674" mass="75064">MSSPLLSHTDMHEAGDELRPSKTDIQRIYAQSSQRWSSHARKSHPQSGFSLESLRLRNMLANVPSYLGHNLVPIQEQSKKTEFDLHMKALPNGLSNLYVNGESLWNVGEGDCDLKEKTITHQILLGVQNSTSCSFSEDGAFADWSEVREHGKPDSRSGNCLAILVFAWSYILSAHWVEMQQASEKITEQSNDRVVYLCCQAGWRDETSESLPDTVDIHLGDVSNDAARWWAAVLAKEEGWRAEIERNRGVYRSPWSTTSISADHQFRLDRANTSQILFDSVSLPPCSAVSLGYLIDFGLLHGAGSQCSAALAAALTFPSLTDVSLPLPSSHDCYGQTQMVRNFLLSESPSPCGSSGEKDEILQDYGLLPYYMTLSCSSRGIESLLCNTFFDPHIPCNLVSAWIQPIFEVLDPLIARKEYAILAMVLGRQQPKSAGLWAGALITGMARSILQHCRNGFIAIEPHSAAWTGTTQTFMTLEPQPLPNSDSIYRTDECRLLYLAGEKLNSRLPVCPWRPFGTTALSDTDICVRTHANCKAGHYLRYSSWYWGLRDGQDIQDLGFCSNTPGQRGYNTTDDPIILDSHMETRPVSETISEMATRMMFGWLRSYGWPAAEKAIYSHSWMSEGSDDETDSGSELEGRDPGKAQYTGEKRERITAWRDQCAKESEGAQTSIQS</sequence>
<reference evidence="2 3" key="1">
    <citation type="submission" date="2024-06" db="EMBL/GenBank/DDBJ databases">
        <title>Complete genome of Phlyctema vagabunda strain 19-DSS-EL-015.</title>
        <authorList>
            <person name="Fiorenzani C."/>
        </authorList>
    </citation>
    <scope>NUCLEOTIDE SEQUENCE [LARGE SCALE GENOMIC DNA]</scope>
    <source>
        <strain evidence="2 3">19-DSS-EL-015</strain>
    </source>
</reference>
<evidence type="ECO:0000313" key="3">
    <source>
        <dbReference type="Proteomes" id="UP001629113"/>
    </source>
</evidence>
<evidence type="ECO:0000313" key="2">
    <source>
        <dbReference type="EMBL" id="KAL3420257.1"/>
    </source>
</evidence>
<keyword evidence="3" id="KW-1185">Reference proteome</keyword>
<evidence type="ECO:0000256" key="1">
    <source>
        <dbReference type="SAM" id="MobiDB-lite"/>
    </source>
</evidence>
<feature type="region of interest" description="Disordered" evidence="1">
    <location>
        <begin position="1"/>
        <end position="22"/>
    </location>
</feature>
<protein>
    <submittedName>
        <fullName evidence="2">Uncharacterized protein</fullName>
    </submittedName>
</protein>
<feature type="compositionally biased region" description="Basic and acidic residues" evidence="1">
    <location>
        <begin position="9"/>
        <end position="22"/>
    </location>
</feature>
<dbReference type="Proteomes" id="UP001629113">
    <property type="component" value="Unassembled WGS sequence"/>
</dbReference>
<name>A0ABR4PAC0_9HELO</name>
<organism evidence="2 3">
    <name type="scientific">Phlyctema vagabunda</name>
    <dbReference type="NCBI Taxonomy" id="108571"/>
    <lineage>
        <taxon>Eukaryota</taxon>
        <taxon>Fungi</taxon>
        <taxon>Dikarya</taxon>
        <taxon>Ascomycota</taxon>
        <taxon>Pezizomycotina</taxon>
        <taxon>Leotiomycetes</taxon>
        <taxon>Helotiales</taxon>
        <taxon>Dermateaceae</taxon>
        <taxon>Phlyctema</taxon>
    </lineage>
</organism>